<organism evidence="1">
    <name type="scientific">marine sediment metagenome</name>
    <dbReference type="NCBI Taxonomy" id="412755"/>
    <lineage>
        <taxon>unclassified sequences</taxon>
        <taxon>metagenomes</taxon>
        <taxon>ecological metagenomes</taxon>
    </lineage>
</organism>
<sequence length="65" mass="7384">FTNRIPHDVDSHLAAVEEMIRVAGEIRIFPLQDYQGEIASLVGPLMLALQQKNYGVEVKQVPYQF</sequence>
<name>X1DZU5_9ZZZZ</name>
<accession>X1DZU5</accession>
<protein>
    <submittedName>
        <fullName evidence="1">Uncharacterized protein</fullName>
    </submittedName>
</protein>
<dbReference type="EMBL" id="BART01041428">
    <property type="protein sequence ID" value="GAH25802.1"/>
    <property type="molecule type" value="Genomic_DNA"/>
</dbReference>
<evidence type="ECO:0000313" key="1">
    <source>
        <dbReference type="EMBL" id="GAH25802.1"/>
    </source>
</evidence>
<dbReference type="AlphaFoldDB" id="X1DZU5"/>
<feature type="non-terminal residue" evidence="1">
    <location>
        <position position="1"/>
    </location>
</feature>
<comment type="caution">
    <text evidence="1">The sequence shown here is derived from an EMBL/GenBank/DDBJ whole genome shotgun (WGS) entry which is preliminary data.</text>
</comment>
<proteinExistence type="predicted"/>
<feature type="non-terminal residue" evidence="1">
    <location>
        <position position="65"/>
    </location>
</feature>
<gene>
    <name evidence="1" type="ORF">S01H4_66675</name>
</gene>
<reference evidence="1" key="1">
    <citation type="journal article" date="2014" name="Front. Microbiol.">
        <title>High frequency of phylogenetically diverse reductive dehalogenase-homologous genes in deep subseafloor sedimentary metagenomes.</title>
        <authorList>
            <person name="Kawai M."/>
            <person name="Futagami T."/>
            <person name="Toyoda A."/>
            <person name="Takaki Y."/>
            <person name="Nishi S."/>
            <person name="Hori S."/>
            <person name="Arai W."/>
            <person name="Tsubouchi T."/>
            <person name="Morono Y."/>
            <person name="Uchiyama I."/>
            <person name="Ito T."/>
            <person name="Fujiyama A."/>
            <person name="Inagaki F."/>
            <person name="Takami H."/>
        </authorList>
    </citation>
    <scope>NUCLEOTIDE SEQUENCE</scope>
    <source>
        <strain evidence="1">Expedition CK06-06</strain>
    </source>
</reference>